<dbReference type="AlphaFoldDB" id="A0A1I3GEN5"/>
<dbReference type="InterPro" id="IPR036390">
    <property type="entry name" value="WH_DNA-bd_sf"/>
</dbReference>
<organism evidence="5 6">
    <name type="scientific">Albimonas pacifica</name>
    <dbReference type="NCBI Taxonomy" id="1114924"/>
    <lineage>
        <taxon>Bacteria</taxon>
        <taxon>Pseudomonadati</taxon>
        <taxon>Pseudomonadota</taxon>
        <taxon>Alphaproteobacteria</taxon>
        <taxon>Rhodobacterales</taxon>
        <taxon>Paracoccaceae</taxon>
        <taxon>Albimonas</taxon>
    </lineage>
</organism>
<accession>A0A1I3GEN5</accession>
<keyword evidence="3" id="KW-0804">Transcription</keyword>
<dbReference type="InterPro" id="IPR001845">
    <property type="entry name" value="HTH_ArsR_DNA-bd_dom"/>
</dbReference>
<feature type="domain" description="HTH arsR-type" evidence="4">
    <location>
        <begin position="14"/>
        <end position="111"/>
    </location>
</feature>
<evidence type="ECO:0000313" key="6">
    <source>
        <dbReference type="Proteomes" id="UP000199377"/>
    </source>
</evidence>
<evidence type="ECO:0000256" key="3">
    <source>
        <dbReference type="ARBA" id="ARBA00023163"/>
    </source>
</evidence>
<dbReference type="Pfam" id="PF12840">
    <property type="entry name" value="HTH_20"/>
    <property type="match status" value="1"/>
</dbReference>
<dbReference type="CDD" id="cd00090">
    <property type="entry name" value="HTH_ARSR"/>
    <property type="match status" value="1"/>
</dbReference>
<evidence type="ECO:0000256" key="2">
    <source>
        <dbReference type="ARBA" id="ARBA00023125"/>
    </source>
</evidence>
<evidence type="ECO:0000313" key="5">
    <source>
        <dbReference type="EMBL" id="SFI21877.1"/>
    </source>
</evidence>
<dbReference type="Proteomes" id="UP000199377">
    <property type="component" value="Unassembled WGS sequence"/>
</dbReference>
<dbReference type="PANTHER" id="PTHR43132:SF2">
    <property type="entry name" value="ARSENICAL RESISTANCE OPERON REPRESSOR ARSR-RELATED"/>
    <property type="match status" value="1"/>
</dbReference>
<dbReference type="EMBL" id="FOQH01000005">
    <property type="protein sequence ID" value="SFI21877.1"/>
    <property type="molecule type" value="Genomic_DNA"/>
</dbReference>
<dbReference type="InterPro" id="IPR011991">
    <property type="entry name" value="ArsR-like_HTH"/>
</dbReference>
<dbReference type="GO" id="GO:0003700">
    <property type="term" value="F:DNA-binding transcription factor activity"/>
    <property type="evidence" value="ECO:0007669"/>
    <property type="project" value="InterPro"/>
</dbReference>
<dbReference type="STRING" id="1114924.SAMN05216258_105122"/>
<dbReference type="PRINTS" id="PR00778">
    <property type="entry name" value="HTHARSR"/>
</dbReference>
<dbReference type="NCBIfam" id="NF033788">
    <property type="entry name" value="HTH_metalloreg"/>
    <property type="match status" value="1"/>
</dbReference>
<dbReference type="SUPFAM" id="SSF46785">
    <property type="entry name" value="Winged helix' DNA-binding domain"/>
    <property type="match status" value="1"/>
</dbReference>
<evidence type="ECO:0000256" key="1">
    <source>
        <dbReference type="ARBA" id="ARBA00023015"/>
    </source>
</evidence>
<keyword evidence="2" id="KW-0238">DNA-binding</keyword>
<keyword evidence="6" id="KW-1185">Reference proteome</keyword>
<evidence type="ECO:0000259" key="4">
    <source>
        <dbReference type="PROSITE" id="PS50987"/>
    </source>
</evidence>
<dbReference type="PROSITE" id="PS50987">
    <property type="entry name" value="HTH_ARSR_2"/>
    <property type="match status" value="1"/>
</dbReference>
<dbReference type="GO" id="GO:0003677">
    <property type="term" value="F:DNA binding"/>
    <property type="evidence" value="ECO:0007669"/>
    <property type="project" value="UniProtKB-KW"/>
</dbReference>
<proteinExistence type="predicted"/>
<dbReference type="SMART" id="SM00418">
    <property type="entry name" value="HTH_ARSR"/>
    <property type="match status" value="1"/>
</dbReference>
<dbReference type="PANTHER" id="PTHR43132">
    <property type="entry name" value="ARSENICAL RESISTANCE OPERON REPRESSOR ARSR-RELATED"/>
    <property type="match status" value="1"/>
</dbReference>
<protein>
    <submittedName>
        <fullName evidence="5">Transcriptional regulator, ArsR family</fullName>
    </submittedName>
</protein>
<keyword evidence="1" id="KW-0805">Transcription regulation</keyword>
<sequence length="131" mass="13514">MRTTPDSPLALPEPEAPAPEAAAQAFAALGSEPRLEVIRTLVRAGPDGLPVGALQERLGIAASTLSHHLRFLAAAGLLSQKRQGRSLICRASFANISALVGFLQRECCADAGGPSAHSHPGCLSPTDGAER</sequence>
<dbReference type="Gene3D" id="1.10.10.10">
    <property type="entry name" value="Winged helix-like DNA-binding domain superfamily/Winged helix DNA-binding domain"/>
    <property type="match status" value="1"/>
</dbReference>
<dbReference type="InterPro" id="IPR051011">
    <property type="entry name" value="Metal_resp_trans_reg"/>
</dbReference>
<dbReference type="OrthoDB" id="9804742at2"/>
<reference evidence="5 6" key="1">
    <citation type="submission" date="2016-10" db="EMBL/GenBank/DDBJ databases">
        <authorList>
            <person name="de Groot N.N."/>
        </authorList>
    </citation>
    <scope>NUCLEOTIDE SEQUENCE [LARGE SCALE GENOMIC DNA]</scope>
    <source>
        <strain evidence="5 6">CGMCC 1.11030</strain>
    </source>
</reference>
<dbReference type="RefSeq" id="WP_092859966.1">
    <property type="nucleotide sequence ID" value="NZ_FOQH01000005.1"/>
</dbReference>
<name>A0A1I3GEN5_9RHOB</name>
<dbReference type="InterPro" id="IPR036388">
    <property type="entry name" value="WH-like_DNA-bd_sf"/>
</dbReference>
<gene>
    <name evidence="5" type="ORF">SAMN05216258_105122</name>
</gene>